<evidence type="ECO:0000256" key="9">
    <source>
        <dbReference type="SAM" id="MobiDB-lite"/>
    </source>
</evidence>
<feature type="region of interest" description="Disordered" evidence="9">
    <location>
        <begin position="118"/>
        <end position="145"/>
    </location>
</feature>
<name>A0ABY8LFW4_9RHOB</name>
<keyword evidence="7" id="KW-1278">Translocase</keyword>
<evidence type="ECO:0000313" key="11">
    <source>
        <dbReference type="EMBL" id="WGH80184.1"/>
    </source>
</evidence>
<dbReference type="InterPro" id="IPR050053">
    <property type="entry name" value="ATPase_alpha/beta_chains"/>
</dbReference>
<comment type="catalytic activity">
    <reaction evidence="8">
        <text>ATP + H2O + cellular proteinSide 1 = ADP + phosphate + cellular proteinSide 2.</text>
        <dbReference type="EC" id="7.4.2.8"/>
    </reaction>
</comment>
<dbReference type="Pfam" id="PF00006">
    <property type="entry name" value="ATP-synt_ab"/>
    <property type="match status" value="1"/>
</dbReference>
<dbReference type="PANTHER" id="PTHR15184:SF9">
    <property type="entry name" value="SPI-1 TYPE 3 SECRETION SYSTEM ATPASE"/>
    <property type="match status" value="1"/>
</dbReference>
<proteinExistence type="predicted"/>
<keyword evidence="2" id="KW-0813">Transport</keyword>
<keyword evidence="5" id="KW-0067">ATP-binding</keyword>
<evidence type="ECO:0000256" key="6">
    <source>
        <dbReference type="ARBA" id="ARBA00022927"/>
    </source>
</evidence>
<dbReference type="InterPro" id="IPR005714">
    <property type="entry name" value="ATPase_T3SS_FliI/YscN"/>
</dbReference>
<evidence type="ECO:0000256" key="5">
    <source>
        <dbReference type="ARBA" id="ARBA00022840"/>
    </source>
</evidence>
<dbReference type="PANTHER" id="PTHR15184">
    <property type="entry name" value="ATP SYNTHASE"/>
    <property type="match status" value="1"/>
</dbReference>
<evidence type="ECO:0000256" key="1">
    <source>
        <dbReference type="ARBA" id="ARBA00004496"/>
    </source>
</evidence>
<evidence type="ECO:0000313" key="12">
    <source>
        <dbReference type="Proteomes" id="UP001243420"/>
    </source>
</evidence>
<dbReference type="Pfam" id="PF18269">
    <property type="entry name" value="T3SS_ATPase_C"/>
    <property type="match status" value="1"/>
</dbReference>
<organism evidence="11 12">
    <name type="scientific">Jannaschia ovalis</name>
    <dbReference type="NCBI Taxonomy" id="3038773"/>
    <lineage>
        <taxon>Bacteria</taxon>
        <taxon>Pseudomonadati</taxon>
        <taxon>Pseudomonadota</taxon>
        <taxon>Alphaproteobacteria</taxon>
        <taxon>Rhodobacterales</taxon>
        <taxon>Roseobacteraceae</taxon>
        <taxon>Jannaschia</taxon>
    </lineage>
</organism>
<keyword evidence="3" id="KW-0963">Cytoplasm</keyword>
<dbReference type="InterPro" id="IPR020003">
    <property type="entry name" value="ATPase_a/bsu_AS"/>
</dbReference>
<evidence type="ECO:0000256" key="7">
    <source>
        <dbReference type="ARBA" id="ARBA00022967"/>
    </source>
</evidence>
<reference evidence="11 12" key="1">
    <citation type="submission" date="2023-04" db="EMBL/GenBank/DDBJ databases">
        <title>Jannaschia ovalis sp. nov., a marine bacterium isolated from sea tidal flat.</title>
        <authorList>
            <person name="Kwon D.Y."/>
            <person name="Kim J.-J."/>
        </authorList>
    </citation>
    <scope>NUCLEOTIDE SEQUENCE [LARGE SCALE GENOMIC DNA]</scope>
    <source>
        <strain evidence="11 12">GRR-S6-38</strain>
    </source>
</reference>
<keyword evidence="6" id="KW-0653">Protein transport</keyword>
<accession>A0ABY8LFW4</accession>
<evidence type="ECO:0000256" key="4">
    <source>
        <dbReference type="ARBA" id="ARBA00022741"/>
    </source>
</evidence>
<evidence type="ECO:0000256" key="8">
    <source>
        <dbReference type="ARBA" id="ARBA00034006"/>
    </source>
</evidence>
<dbReference type="Gene3D" id="3.40.50.12240">
    <property type="match status" value="1"/>
</dbReference>
<dbReference type="InterPro" id="IPR040627">
    <property type="entry name" value="T3SS_ATPase_C"/>
</dbReference>
<dbReference type="SUPFAM" id="SSF52540">
    <property type="entry name" value="P-loop containing nucleoside triphosphate hydrolases"/>
    <property type="match status" value="1"/>
</dbReference>
<dbReference type="PROSITE" id="PS00152">
    <property type="entry name" value="ATPASE_ALPHA_BETA"/>
    <property type="match status" value="1"/>
</dbReference>
<comment type="subcellular location">
    <subcellularLocation>
        <location evidence="1">Cytoplasm</location>
    </subcellularLocation>
</comment>
<dbReference type="NCBIfam" id="TIGR01026">
    <property type="entry name" value="fliI_yscN"/>
    <property type="match status" value="1"/>
</dbReference>
<keyword evidence="12" id="KW-1185">Reference proteome</keyword>
<feature type="compositionally biased region" description="Low complexity" evidence="9">
    <location>
        <begin position="118"/>
        <end position="128"/>
    </location>
</feature>
<dbReference type="InterPro" id="IPR003593">
    <property type="entry name" value="AAA+_ATPase"/>
</dbReference>
<dbReference type="InterPro" id="IPR000194">
    <property type="entry name" value="ATPase_F1/V1/A1_a/bsu_nucl-bd"/>
</dbReference>
<dbReference type="EMBL" id="CP122537">
    <property type="protein sequence ID" value="WGH80184.1"/>
    <property type="molecule type" value="Genomic_DNA"/>
</dbReference>
<feature type="domain" description="AAA+ ATPase" evidence="10">
    <location>
        <begin position="161"/>
        <end position="345"/>
    </location>
</feature>
<dbReference type="RefSeq" id="WP_279967241.1">
    <property type="nucleotide sequence ID" value="NZ_CP122537.1"/>
</dbReference>
<gene>
    <name evidence="11" type="ORF">P8627_07940</name>
</gene>
<dbReference type="Proteomes" id="UP001243420">
    <property type="component" value="Chromosome"/>
</dbReference>
<sequence length="453" mass="47759">MTQNAADPFATLRQRLAGIRTAVPIGRINALDAAGFEVGGLSRHARLGDDLVYEDESGGRHHAEIVRIDPAGLRATPFGQATGLRVGQAAWPGGAPQIAPGDDWIGRVLDPFGRPLDDGPVPDGVPRPLHARPQAATRRRGMGPRLHTGHAVIDTVLPLAAGQRIGLFAGSGIGKSTLLAAMARQIEADICVLALVGERGREVAEFTSRALGPEGMARSVVIAATADQPASLRRRCAITAMAAAEHFRDRGRRVLFLCDSVTRLAEAHREVAAAAGEPCDLRGHPASLTPLLAGLTERAGPGGDGQGDITAIFSVLVAGSDMEEPVADILRGQLDGHVVLSRDIAEAGRFPAVDVLRSVSRCLPGVASAEENAIIGEVRRLLSIHDRNALMVRSGLYERGSSAEIDRTLAIVPRLEAVFAQTDLPTVEEAFRQLAGPLGLPYRAPDREGHPPG</sequence>
<evidence type="ECO:0000259" key="10">
    <source>
        <dbReference type="SMART" id="SM00382"/>
    </source>
</evidence>
<protein>
    <submittedName>
        <fullName evidence="11">FliI/YscN family ATPase</fullName>
    </submittedName>
</protein>
<dbReference type="SMART" id="SM00382">
    <property type="entry name" value="AAA"/>
    <property type="match status" value="1"/>
</dbReference>
<evidence type="ECO:0000256" key="3">
    <source>
        <dbReference type="ARBA" id="ARBA00022490"/>
    </source>
</evidence>
<dbReference type="InterPro" id="IPR027417">
    <property type="entry name" value="P-loop_NTPase"/>
</dbReference>
<keyword evidence="4" id="KW-0547">Nucleotide-binding</keyword>
<evidence type="ECO:0000256" key="2">
    <source>
        <dbReference type="ARBA" id="ARBA00022448"/>
    </source>
</evidence>